<proteinExistence type="predicted"/>
<organism evidence="1 2">
    <name type="scientific">Caerostris extrusa</name>
    <name type="common">Bark spider</name>
    <name type="synonym">Caerostris bankana</name>
    <dbReference type="NCBI Taxonomy" id="172846"/>
    <lineage>
        <taxon>Eukaryota</taxon>
        <taxon>Metazoa</taxon>
        <taxon>Ecdysozoa</taxon>
        <taxon>Arthropoda</taxon>
        <taxon>Chelicerata</taxon>
        <taxon>Arachnida</taxon>
        <taxon>Araneae</taxon>
        <taxon>Araneomorphae</taxon>
        <taxon>Entelegynae</taxon>
        <taxon>Araneoidea</taxon>
        <taxon>Araneidae</taxon>
        <taxon>Caerostris</taxon>
    </lineage>
</organism>
<reference evidence="1 2" key="1">
    <citation type="submission" date="2021-06" db="EMBL/GenBank/DDBJ databases">
        <title>Caerostris extrusa draft genome.</title>
        <authorList>
            <person name="Kono N."/>
            <person name="Arakawa K."/>
        </authorList>
    </citation>
    <scope>NUCLEOTIDE SEQUENCE [LARGE SCALE GENOMIC DNA]</scope>
</reference>
<accession>A0AAV4SBX0</accession>
<dbReference type="EMBL" id="BPLR01009212">
    <property type="protein sequence ID" value="GIY30332.1"/>
    <property type="molecule type" value="Genomic_DNA"/>
</dbReference>
<gene>
    <name evidence="1" type="ORF">CEXT_250491</name>
</gene>
<name>A0AAV4SBX0_CAEEX</name>
<comment type="caution">
    <text evidence="1">The sequence shown here is derived from an EMBL/GenBank/DDBJ whole genome shotgun (WGS) entry which is preliminary data.</text>
</comment>
<dbReference type="Proteomes" id="UP001054945">
    <property type="component" value="Unassembled WGS sequence"/>
</dbReference>
<protein>
    <submittedName>
        <fullName evidence="1">Uncharacterized protein</fullName>
    </submittedName>
</protein>
<keyword evidence="2" id="KW-1185">Reference proteome</keyword>
<evidence type="ECO:0000313" key="1">
    <source>
        <dbReference type="EMBL" id="GIY30332.1"/>
    </source>
</evidence>
<sequence>MTVLLPKHKLDLKDRTECPGFAANAARNASSEYANVETGSECFMEKDSSVTPGSTWGKGRFWNDYYASHLC</sequence>
<evidence type="ECO:0000313" key="2">
    <source>
        <dbReference type="Proteomes" id="UP001054945"/>
    </source>
</evidence>
<dbReference type="AlphaFoldDB" id="A0AAV4SBX0"/>